<dbReference type="Gene3D" id="3.10.180.10">
    <property type="entry name" value="2,3-Dihydroxybiphenyl 1,2-Dioxygenase, domain 1"/>
    <property type="match status" value="2"/>
</dbReference>
<evidence type="ECO:0000313" key="2">
    <source>
        <dbReference type="EMBL" id="WCO66349.1"/>
    </source>
</evidence>
<dbReference type="Pfam" id="PF00903">
    <property type="entry name" value="Glyoxalase"/>
    <property type="match status" value="2"/>
</dbReference>
<reference evidence="2" key="1">
    <citation type="submission" date="2023-01" db="EMBL/GenBank/DDBJ databases">
        <title>The diversity of Class Acidimicrobiia in South China Sea sediment environments and the proposal of Iamia marina sp. nov., a novel species of the genus Iamia.</title>
        <authorList>
            <person name="He Y."/>
            <person name="Tian X."/>
        </authorList>
    </citation>
    <scope>NUCLEOTIDE SEQUENCE</scope>
    <source>
        <strain evidence="2">DSM 19957</strain>
    </source>
</reference>
<dbReference type="InterPro" id="IPR004360">
    <property type="entry name" value="Glyas_Fos-R_dOase_dom"/>
</dbReference>
<dbReference type="PROSITE" id="PS51819">
    <property type="entry name" value="VOC"/>
    <property type="match status" value="2"/>
</dbReference>
<dbReference type="KEGG" id="ima:PO878_17770"/>
<feature type="domain" description="VOC" evidence="1">
    <location>
        <begin position="139"/>
        <end position="254"/>
    </location>
</feature>
<protein>
    <submittedName>
        <fullName evidence="2">VOC family protein</fullName>
    </submittedName>
</protein>
<evidence type="ECO:0000259" key="1">
    <source>
        <dbReference type="PROSITE" id="PS51819"/>
    </source>
</evidence>
<proteinExistence type="predicted"/>
<accession>A0AAE9Y4P6</accession>
<gene>
    <name evidence="2" type="ORF">PO878_17770</name>
</gene>
<dbReference type="Proteomes" id="UP001216390">
    <property type="component" value="Chromosome"/>
</dbReference>
<dbReference type="PANTHER" id="PTHR33993:SF10">
    <property type="entry name" value="CONSERVED PROTEIN"/>
    <property type="match status" value="1"/>
</dbReference>
<dbReference type="SUPFAM" id="SSF54593">
    <property type="entry name" value="Glyoxalase/Bleomycin resistance protein/Dihydroxybiphenyl dioxygenase"/>
    <property type="match status" value="2"/>
</dbReference>
<keyword evidence="3" id="KW-1185">Reference proteome</keyword>
<feature type="domain" description="VOC" evidence="1">
    <location>
        <begin position="11"/>
        <end position="125"/>
    </location>
</feature>
<dbReference type="PANTHER" id="PTHR33993">
    <property type="entry name" value="GLYOXALASE-RELATED"/>
    <property type="match status" value="1"/>
</dbReference>
<dbReference type="InterPro" id="IPR029068">
    <property type="entry name" value="Glyas_Bleomycin-R_OHBP_Dase"/>
</dbReference>
<dbReference type="AlphaFoldDB" id="A0AAE9Y4P6"/>
<dbReference type="InterPro" id="IPR037523">
    <property type="entry name" value="VOC_core"/>
</dbReference>
<name>A0AAE9Y4P6_9ACTN</name>
<dbReference type="InterPro" id="IPR052164">
    <property type="entry name" value="Anthracycline_SecMetBiosynth"/>
</dbReference>
<dbReference type="CDD" id="cd07247">
    <property type="entry name" value="SgaA_N_like"/>
    <property type="match status" value="2"/>
</dbReference>
<dbReference type="RefSeq" id="WP_272735872.1">
    <property type="nucleotide sequence ID" value="NZ_CP116942.1"/>
</dbReference>
<organism evidence="2 3">
    <name type="scientific">Iamia majanohamensis</name>
    <dbReference type="NCBI Taxonomy" id="467976"/>
    <lineage>
        <taxon>Bacteria</taxon>
        <taxon>Bacillati</taxon>
        <taxon>Actinomycetota</taxon>
        <taxon>Acidimicrobiia</taxon>
        <taxon>Acidimicrobiales</taxon>
        <taxon>Iamiaceae</taxon>
        <taxon>Iamia</taxon>
    </lineage>
</organism>
<dbReference type="EMBL" id="CP116942">
    <property type="protein sequence ID" value="WCO66349.1"/>
    <property type="molecule type" value="Genomic_DNA"/>
</dbReference>
<evidence type="ECO:0000313" key="3">
    <source>
        <dbReference type="Proteomes" id="UP001216390"/>
    </source>
</evidence>
<sequence>MPRRDTTPAGHPCWIDLFTSDPDRSIAFYGELMGWEAERAGEEYGGYITFRADGDLVAGAMGNDGSEGEPDTWSVYLAVEDATATVEAATAAGAQVVVPPMAVPDKGTMAVVVDVGGAAVGLWQAAGHDGFDRLAEPGTPGWFELHTRAYAESLDFYRDVFGWDVHTASDADDFRYSTLGREEEGAAGVMDDTVMGPDGPPAHWAVYLQVDDTDKAVARVEELGGSIEMPPEDTPHGRLAACTDPTGARFMLVG</sequence>